<comment type="subcellular location">
    <subcellularLocation>
        <location evidence="5">Cytoplasm</location>
    </subcellularLocation>
</comment>
<dbReference type="EMBL" id="MGGM01000026">
    <property type="protein sequence ID" value="OGM28638.1"/>
    <property type="molecule type" value="Genomic_DNA"/>
</dbReference>
<proteinExistence type="inferred from homology"/>
<evidence type="ECO:0000256" key="3">
    <source>
        <dbReference type="ARBA" id="ARBA00022722"/>
    </source>
</evidence>
<dbReference type="STRING" id="1802500.A2801_00675"/>
<dbReference type="GO" id="GO:0004518">
    <property type="term" value="F:nuclease activity"/>
    <property type="evidence" value="ECO:0007669"/>
    <property type="project" value="UniProtKB-KW"/>
</dbReference>
<name>A0A1F7YPU5_9BACT</name>
<dbReference type="Proteomes" id="UP000177263">
    <property type="component" value="Unassembled WGS sequence"/>
</dbReference>
<dbReference type="GO" id="GO:0016788">
    <property type="term" value="F:hydrolase activity, acting on ester bonds"/>
    <property type="evidence" value="ECO:0007669"/>
    <property type="project" value="UniProtKB-UniRule"/>
</dbReference>
<keyword evidence="4 5" id="KW-0378">Hydrolase</keyword>
<dbReference type="Pfam" id="PF03652">
    <property type="entry name" value="RuvX"/>
    <property type="match status" value="1"/>
</dbReference>
<comment type="caution">
    <text evidence="7">The sequence shown here is derived from an EMBL/GenBank/DDBJ whole genome shotgun (WGS) entry which is preliminary data.</text>
</comment>
<evidence type="ECO:0000256" key="2">
    <source>
        <dbReference type="ARBA" id="ARBA00022517"/>
    </source>
</evidence>
<keyword evidence="2 5" id="KW-0690">Ribosome biogenesis</keyword>
<dbReference type="SUPFAM" id="SSF53098">
    <property type="entry name" value="Ribonuclease H-like"/>
    <property type="match status" value="1"/>
</dbReference>
<reference evidence="7 8" key="1">
    <citation type="journal article" date="2016" name="Nat. Commun.">
        <title>Thousands of microbial genomes shed light on interconnected biogeochemical processes in an aquifer system.</title>
        <authorList>
            <person name="Anantharaman K."/>
            <person name="Brown C.T."/>
            <person name="Hug L.A."/>
            <person name="Sharon I."/>
            <person name="Castelle C.J."/>
            <person name="Probst A.J."/>
            <person name="Thomas B.C."/>
            <person name="Singh A."/>
            <person name="Wilkins M.J."/>
            <person name="Karaoz U."/>
            <person name="Brodie E.L."/>
            <person name="Williams K.H."/>
            <person name="Hubbard S.S."/>
            <person name="Banfield J.F."/>
        </authorList>
    </citation>
    <scope>NUCLEOTIDE SEQUENCE [LARGE SCALE GENOMIC DNA]</scope>
</reference>
<dbReference type="Gene3D" id="3.30.420.140">
    <property type="entry name" value="YqgF/RNase H-like domain"/>
    <property type="match status" value="1"/>
</dbReference>
<dbReference type="GO" id="GO:0000967">
    <property type="term" value="P:rRNA 5'-end processing"/>
    <property type="evidence" value="ECO:0007669"/>
    <property type="project" value="UniProtKB-UniRule"/>
</dbReference>
<comment type="similarity">
    <text evidence="5">Belongs to the YqgF HJR family.</text>
</comment>
<organism evidence="7 8">
    <name type="scientific">Candidatus Woesebacteria bacterium RIFCSPHIGHO2_01_FULL_41_10</name>
    <dbReference type="NCBI Taxonomy" id="1802500"/>
    <lineage>
        <taxon>Bacteria</taxon>
        <taxon>Candidatus Woeseibacteriota</taxon>
    </lineage>
</organism>
<protein>
    <recommendedName>
        <fullName evidence="5">Putative pre-16S rRNA nuclease</fullName>
        <ecNumber evidence="5">3.1.-.-</ecNumber>
    </recommendedName>
</protein>
<comment type="function">
    <text evidence="5">Could be a nuclease involved in processing of the 5'-end of pre-16S rRNA.</text>
</comment>
<keyword evidence="3 5" id="KW-0540">Nuclease</keyword>
<dbReference type="PANTHER" id="PTHR33317">
    <property type="entry name" value="POLYNUCLEOTIDYL TRANSFERASE, RIBONUCLEASE H-LIKE SUPERFAMILY PROTEIN"/>
    <property type="match status" value="1"/>
</dbReference>
<dbReference type="HAMAP" id="MF_00651">
    <property type="entry name" value="Nuclease_YqgF"/>
    <property type="match status" value="1"/>
</dbReference>
<evidence type="ECO:0000313" key="7">
    <source>
        <dbReference type="EMBL" id="OGM28638.1"/>
    </source>
</evidence>
<keyword evidence="1 5" id="KW-0963">Cytoplasm</keyword>
<dbReference type="InterPro" id="IPR006641">
    <property type="entry name" value="YqgF/RNaseH-like_dom"/>
</dbReference>
<gene>
    <name evidence="7" type="ORF">A2801_00675</name>
</gene>
<evidence type="ECO:0000256" key="4">
    <source>
        <dbReference type="ARBA" id="ARBA00022801"/>
    </source>
</evidence>
<evidence type="ECO:0000259" key="6">
    <source>
        <dbReference type="SMART" id="SM00732"/>
    </source>
</evidence>
<dbReference type="SMART" id="SM00732">
    <property type="entry name" value="YqgFc"/>
    <property type="match status" value="1"/>
</dbReference>
<dbReference type="GO" id="GO:0005829">
    <property type="term" value="C:cytosol"/>
    <property type="evidence" value="ECO:0007669"/>
    <property type="project" value="TreeGrafter"/>
</dbReference>
<dbReference type="AlphaFoldDB" id="A0A1F7YPU5"/>
<dbReference type="CDD" id="cd16964">
    <property type="entry name" value="YqgF"/>
    <property type="match status" value="1"/>
</dbReference>
<dbReference type="InterPro" id="IPR005227">
    <property type="entry name" value="YqgF"/>
</dbReference>
<evidence type="ECO:0000256" key="1">
    <source>
        <dbReference type="ARBA" id="ARBA00022490"/>
    </source>
</evidence>
<evidence type="ECO:0000256" key="5">
    <source>
        <dbReference type="HAMAP-Rule" id="MF_00651"/>
    </source>
</evidence>
<dbReference type="NCBIfam" id="TIGR00250">
    <property type="entry name" value="RNAse_H_YqgF"/>
    <property type="match status" value="1"/>
</dbReference>
<sequence>MTILCIDYGERKLGIAISRGFLAEPIAVLQNVSSSSVVEKLRGIVDREEVSEILVGLAEGTVADAQQRFGEDLQHAVNVPVKFVDETLSTKDAQAKAIEAGIPQKKRHEMEDAYAAAIILQNYLESQAGV</sequence>
<accession>A0A1F7YPU5</accession>
<evidence type="ECO:0000313" key="8">
    <source>
        <dbReference type="Proteomes" id="UP000177263"/>
    </source>
</evidence>
<dbReference type="InterPro" id="IPR037027">
    <property type="entry name" value="YqgF/RNaseH-like_dom_sf"/>
</dbReference>
<dbReference type="InterPro" id="IPR012337">
    <property type="entry name" value="RNaseH-like_sf"/>
</dbReference>
<feature type="domain" description="YqgF/RNase H-like" evidence="6">
    <location>
        <begin position="1"/>
        <end position="93"/>
    </location>
</feature>
<dbReference type="PANTHER" id="PTHR33317:SF4">
    <property type="entry name" value="POLYNUCLEOTIDYL TRANSFERASE, RIBONUCLEASE H-LIKE SUPERFAMILY PROTEIN"/>
    <property type="match status" value="1"/>
</dbReference>
<dbReference type="EC" id="3.1.-.-" evidence="5"/>